<accession>A0ABR1FRE8</accession>
<gene>
    <name evidence="1" type="ORF">SO694_0006115</name>
</gene>
<proteinExistence type="predicted"/>
<reference evidence="1 2" key="1">
    <citation type="submission" date="2024-03" db="EMBL/GenBank/DDBJ databases">
        <title>Aureococcus anophagefferens CCMP1851 and Kratosvirus quantuckense: Draft genome of a second virus-susceptible host strain in the model system.</title>
        <authorList>
            <person name="Chase E."/>
            <person name="Truchon A.R."/>
            <person name="Schepens W."/>
            <person name="Wilhelm S.W."/>
        </authorList>
    </citation>
    <scope>NUCLEOTIDE SEQUENCE [LARGE SCALE GENOMIC DNA]</scope>
    <source>
        <strain evidence="1 2">CCMP1851</strain>
    </source>
</reference>
<sequence length="61" mass="7035">MRGKRVRNSQLHRLLSRPFSTRFGRFLDERSSLGTVSKRGCVSRNARARNTHVEANLKILP</sequence>
<evidence type="ECO:0000313" key="1">
    <source>
        <dbReference type="EMBL" id="KAK7236292.1"/>
    </source>
</evidence>
<dbReference type="EMBL" id="JBBJCI010000285">
    <property type="protein sequence ID" value="KAK7236292.1"/>
    <property type="molecule type" value="Genomic_DNA"/>
</dbReference>
<organism evidence="1 2">
    <name type="scientific">Aureococcus anophagefferens</name>
    <name type="common">Harmful bloom alga</name>
    <dbReference type="NCBI Taxonomy" id="44056"/>
    <lineage>
        <taxon>Eukaryota</taxon>
        <taxon>Sar</taxon>
        <taxon>Stramenopiles</taxon>
        <taxon>Ochrophyta</taxon>
        <taxon>Pelagophyceae</taxon>
        <taxon>Pelagomonadales</taxon>
        <taxon>Pelagomonadaceae</taxon>
        <taxon>Aureococcus</taxon>
    </lineage>
</organism>
<protein>
    <submittedName>
        <fullName evidence="1">Uncharacterized protein</fullName>
    </submittedName>
</protein>
<keyword evidence="2" id="KW-1185">Reference proteome</keyword>
<evidence type="ECO:0000313" key="2">
    <source>
        <dbReference type="Proteomes" id="UP001363151"/>
    </source>
</evidence>
<comment type="caution">
    <text evidence="1">The sequence shown here is derived from an EMBL/GenBank/DDBJ whole genome shotgun (WGS) entry which is preliminary data.</text>
</comment>
<dbReference type="Proteomes" id="UP001363151">
    <property type="component" value="Unassembled WGS sequence"/>
</dbReference>
<name>A0ABR1FRE8_AURAN</name>